<reference evidence="2 3" key="1">
    <citation type="submission" date="2024-03" db="EMBL/GenBank/DDBJ databases">
        <authorList>
            <person name="Gkanogiannis A."/>
            <person name="Becerra Lopez-Lavalle L."/>
        </authorList>
    </citation>
    <scope>NUCLEOTIDE SEQUENCE [LARGE SCALE GENOMIC DNA]</scope>
</reference>
<name>A0ABP0XN59_9ROSI</name>
<dbReference type="EMBL" id="OZ021735">
    <property type="protein sequence ID" value="CAK9309585.1"/>
    <property type="molecule type" value="Genomic_DNA"/>
</dbReference>
<evidence type="ECO:0000256" key="1">
    <source>
        <dbReference type="SAM" id="Phobius"/>
    </source>
</evidence>
<organism evidence="2 3">
    <name type="scientific">Citrullus colocynthis</name>
    <name type="common">colocynth</name>
    <dbReference type="NCBI Taxonomy" id="252529"/>
    <lineage>
        <taxon>Eukaryota</taxon>
        <taxon>Viridiplantae</taxon>
        <taxon>Streptophyta</taxon>
        <taxon>Embryophyta</taxon>
        <taxon>Tracheophyta</taxon>
        <taxon>Spermatophyta</taxon>
        <taxon>Magnoliopsida</taxon>
        <taxon>eudicotyledons</taxon>
        <taxon>Gunneridae</taxon>
        <taxon>Pentapetalae</taxon>
        <taxon>rosids</taxon>
        <taxon>fabids</taxon>
        <taxon>Cucurbitales</taxon>
        <taxon>Cucurbitaceae</taxon>
        <taxon>Benincaseae</taxon>
        <taxon>Citrullus</taxon>
    </lineage>
</organism>
<feature type="transmembrane region" description="Helical" evidence="1">
    <location>
        <begin position="20"/>
        <end position="39"/>
    </location>
</feature>
<evidence type="ECO:0000313" key="2">
    <source>
        <dbReference type="EMBL" id="CAK9309585.1"/>
    </source>
</evidence>
<accession>A0ABP0XN59</accession>
<keyword evidence="1" id="KW-0472">Membrane</keyword>
<proteinExistence type="predicted"/>
<sequence length="108" mass="12939">MGPTVYLVELGSNNLKEHFFFFFFFKLLFIFSFSFFFLFRDLQSNLLRAKFRRSDFRFRLIDERWSPAVGDLYRLPFEFNLSPYNSTAARFSERVNGVYIGIVDEGIQ</sequence>
<keyword evidence="3" id="KW-1185">Reference proteome</keyword>
<protein>
    <submittedName>
        <fullName evidence="2">Uncharacterized protein</fullName>
    </submittedName>
</protein>
<dbReference type="Proteomes" id="UP001642487">
    <property type="component" value="Chromosome 1"/>
</dbReference>
<keyword evidence="1" id="KW-0812">Transmembrane</keyword>
<gene>
    <name evidence="2" type="ORF">CITCOLO1_LOCUS1168</name>
</gene>
<keyword evidence="1" id="KW-1133">Transmembrane helix</keyword>
<evidence type="ECO:0000313" key="3">
    <source>
        <dbReference type="Proteomes" id="UP001642487"/>
    </source>
</evidence>